<dbReference type="Pfam" id="PF00855">
    <property type="entry name" value="PWWP"/>
    <property type="match status" value="1"/>
</dbReference>
<evidence type="ECO:0000256" key="4">
    <source>
        <dbReference type="SAM" id="MobiDB-lite"/>
    </source>
</evidence>
<evidence type="ECO:0000313" key="7">
    <source>
        <dbReference type="EMBL" id="GBM46496.1"/>
    </source>
</evidence>
<keyword evidence="2" id="KW-0863">Zinc-finger</keyword>
<evidence type="ECO:0000256" key="2">
    <source>
        <dbReference type="ARBA" id="ARBA00022771"/>
    </source>
</evidence>
<dbReference type="SMART" id="SM00293">
    <property type="entry name" value="PWWP"/>
    <property type="match status" value="1"/>
</dbReference>
<feature type="compositionally biased region" description="Basic residues" evidence="4">
    <location>
        <begin position="337"/>
        <end position="346"/>
    </location>
</feature>
<keyword evidence="8" id="KW-1185">Reference proteome</keyword>
<dbReference type="InterPro" id="IPR011124">
    <property type="entry name" value="Znf_CW"/>
</dbReference>
<organism evidence="7 8">
    <name type="scientific">Araneus ventricosus</name>
    <name type="common">Orbweaver spider</name>
    <name type="synonym">Epeira ventricosa</name>
    <dbReference type="NCBI Taxonomy" id="182803"/>
    <lineage>
        <taxon>Eukaryota</taxon>
        <taxon>Metazoa</taxon>
        <taxon>Ecdysozoa</taxon>
        <taxon>Arthropoda</taxon>
        <taxon>Chelicerata</taxon>
        <taxon>Arachnida</taxon>
        <taxon>Araneae</taxon>
        <taxon>Araneomorphae</taxon>
        <taxon>Entelegynae</taxon>
        <taxon>Araneoidea</taxon>
        <taxon>Araneidae</taxon>
        <taxon>Araneus</taxon>
    </lineage>
</organism>
<feature type="region of interest" description="Disordered" evidence="4">
    <location>
        <begin position="450"/>
        <end position="471"/>
    </location>
</feature>
<feature type="compositionally biased region" description="Polar residues" evidence="4">
    <location>
        <begin position="721"/>
        <end position="735"/>
    </location>
</feature>
<dbReference type="SUPFAM" id="SSF63748">
    <property type="entry name" value="Tudor/PWWP/MBT"/>
    <property type="match status" value="1"/>
</dbReference>
<evidence type="ECO:0000259" key="5">
    <source>
        <dbReference type="PROSITE" id="PS50812"/>
    </source>
</evidence>
<dbReference type="GO" id="GO:0008270">
    <property type="term" value="F:zinc ion binding"/>
    <property type="evidence" value="ECO:0007669"/>
    <property type="project" value="UniProtKB-KW"/>
</dbReference>
<feature type="compositionally biased region" description="Basic and acidic residues" evidence="4">
    <location>
        <begin position="386"/>
        <end position="407"/>
    </location>
</feature>
<feature type="compositionally biased region" description="Low complexity" evidence="4">
    <location>
        <begin position="566"/>
        <end position="581"/>
    </location>
</feature>
<evidence type="ECO:0000313" key="8">
    <source>
        <dbReference type="Proteomes" id="UP000499080"/>
    </source>
</evidence>
<feature type="domain" description="PWWP" evidence="5">
    <location>
        <begin position="88"/>
        <end position="150"/>
    </location>
</feature>
<reference evidence="7 8" key="1">
    <citation type="journal article" date="2019" name="Sci. Rep.">
        <title>Orb-weaving spider Araneus ventricosus genome elucidates the spidroin gene catalogue.</title>
        <authorList>
            <person name="Kono N."/>
            <person name="Nakamura H."/>
            <person name="Ohtoshi R."/>
            <person name="Moran D.A.P."/>
            <person name="Shinohara A."/>
            <person name="Yoshida Y."/>
            <person name="Fujiwara M."/>
            <person name="Mori M."/>
            <person name="Tomita M."/>
            <person name="Arakawa K."/>
        </authorList>
    </citation>
    <scope>NUCLEOTIDE SEQUENCE [LARGE SCALE GENOMIC DNA]</scope>
</reference>
<dbReference type="InterPro" id="IPR000313">
    <property type="entry name" value="PWWP_dom"/>
</dbReference>
<dbReference type="Proteomes" id="UP000499080">
    <property type="component" value="Unassembled WGS sequence"/>
</dbReference>
<feature type="region of interest" description="Disordered" evidence="4">
    <location>
        <begin position="554"/>
        <end position="616"/>
    </location>
</feature>
<comment type="caution">
    <text evidence="7">The sequence shown here is derived from an EMBL/GenBank/DDBJ whole genome shotgun (WGS) entry which is preliminary data.</text>
</comment>
<feature type="compositionally biased region" description="Basic and acidic residues" evidence="4">
    <location>
        <begin position="347"/>
        <end position="357"/>
    </location>
</feature>
<dbReference type="PROSITE" id="PS50812">
    <property type="entry name" value="PWWP"/>
    <property type="match status" value="1"/>
</dbReference>
<dbReference type="Pfam" id="PF07496">
    <property type="entry name" value="zf-CW"/>
    <property type="match status" value="1"/>
</dbReference>
<dbReference type="GO" id="GO:0005634">
    <property type="term" value="C:nucleus"/>
    <property type="evidence" value="ECO:0007669"/>
    <property type="project" value="TreeGrafter"/>
</dbReference>
<dbReference type="Gene3D" id="2.30.30.140">
    <property type="match status" value="1"/>
</dbReference>
<dbReference type="AlphaFoldDB" id="A0A4Y2G151"/>
<dbReference type="PROSITE" id="PS51050">
    <property type="entry name" value="ZF_CW"/>
    <property type="match status" value="1"/>
</dbReference>
<sequence>MEKINTKKRKETTRDRHLKWINYYCSKNFGIWVECSVCKKWRRTDQFTESHEVPENWYCSMLTLENGEKGSCDHPEEDNDEHYLEYSPGSVVWAKLEGYPWWPAMVDEDPDVEEFSWREKGDLHYNVTFLDEKPTRAWIPEMFICPFLKPPKKEKRCVQKFRRNRYAKAISKAKERAETAMKMTIKDRLQTYSFVHLYKGHWPAASNFEECDDEENAHKNVEDMADILLKELDELGSVYSTDTDDERIEKDFSEKENKMAGKRKLISKNSDILSFKKKTYNTKYLNNKDFIPENEAVFPFMKQKKCKDSSSVKTSSNAKHQAESITNPLQGKEAKGMKRKANRKCTPRKERNFEKPSESLTDNIIDLESTDSGQKSNENSNAVSVSKEDYSKSIHVPEEGSMARDNDNGLSEIPNSETIDSEHENVSAIKEKKMNSKSVHVSKENFIARGNDNGLSEVPNYEKHKTEKQTNNVKPLDGEEVLKHIDESISKVLEFVENENLETFDECRSSDQKKIKTSNEMQKKSVKQKKSQNSLENIKQSNSKIANLEENMTQISQESPETKVLQNVSNSSSKINKQIKSGTIRQTKKSQKNIKPVNGKMNEFPKQPNSSFSIPVKDSEQKVEVIVDKYTRAVNMNKENKILKHTPQNPPKDSNPSVKVKPNFKQPSKAVKEVSQGKTKNVKKLAGTGKLKAADIKQKNSDEYEENCRKNLVKSGEDKNNSVNEKSTENLQSKKMVSVSKENVPEVISIDDEDSVPINDTMKSTENHDDNFFYVSLSDEEMDCETSKV</sequence>
<protein>
    <submittedName>
        <fullName evidence="7">Zinc finger CW-type PWWP domain protein 1</fullName>
    </submittedName>
</protein>
<dbReference type="PANTHER" id="PTHR15999">
    <property type="entry name" value="ZINC FINGER CW-TYPE PWWP DOMAIN PROTEIN 1"/>
    <property type="match status" value="1"/>
</dbReference>
<feature type="domain" description="CW-type" evidence="6">
    <location>
        <begin position="26"/>
        <end position="80"/>
    </location>
</feature>
<feature type="compositionally biased region" description="Polar residues" evidence="4">
    <location>
        <begin position="370"/>
        <end position="384"/>
    </location>
</feature>
<keyword evidence="3" id="KW-0862">Zinc</keyword>
<dbReference type="CDD" id="cd20145">
    <property type="entry name" value="PWWP_ZCWPW1"/>
    <property type="match status" value="1"/>
</dbReference>
<name>A0A4Y2G151_ARAVE</name>
<evidence type="ECO:0000259" key="6">
    <source>
        <dbReference type="PROSITE" id="PS51050"/>
    </source>
</evidence>
<keyword evidence="1" id="KW-0479">Metal-binding</keyword>
<dbReference type="PANTHER" id="PTHR15999:SF2">
    <property type="entry name" value="ZINC FINGER CW-TYPE PWWP DOMAIN PROTEIN 1"/>
    <property type="match status" value="1"/>
</dbReference>
<evidence type="ECO:0000256" key="3">
    <source>
        <dbReference type="ARBA" id="ARBA00022833"/>
    </source>
</evidence>
<gene>
    <name evidence="7" type="primary">ZCWPW1_2</name>
    <name evidence="7" type="ORF">AVEN_78888_1</name>
</gene>
<feature type="compositionally biased region" description="Polar residues" evidence="4">
    <location>
        <begin position="309"/>
        <end position="329"/>
    </location>
</feature>
<accession>A0A4Y2G151</accession>
<feature type="region of interest" description="Disordered" evidence="4">
    <location>
        <begin position="636"/>
        <end position="679"/>
    </location>
</feature>
<dbReference type="EMBL" id="BGPR01001139">
    <property type="protein sequence ID" value="GBM46496.1"/>
    <property type="molecule type" value="Genomic_DNA"/>
</dbReference>
<dbReference type="OrthoDB" id="6435831at2759"/>
<evidence type="ECO:0000256" key="1">
    <source>
        <dbReference type="ARBA" id="ARBA00022723"/>
    </source>
</evidence>
<feature type="region of interest" description="Disordered" evidence="4">
    <location>
        <begin position="509"/>
        <end position="537"/>
    </location>
</feature>
<dbReference type="InterPro" id="IPR042778">
    <property type="entry name" value="ZCWPW1/ZCWPW2"/>
</dbReference>
<feature type="region of interest" description="Disordered" evidence="4">
    <location>
        <begin position="309"/>
        <end position="424"/>
    </location>
</feature>
<proteinExistence type="predicted"/>
<feature type="region of interest" description="Disordered" evidence="4">
    <location>
        <begin position="713"/>
        <end position="767"/>
    </location>
</feature>
<dbReference type="Gene3D" id="3.30.40.100">
    <property type="match status" value="1"/>
</dbReference>